<dbReference type="OrthoDB" id="4404959at2"/>
<dbReference type="CDD" id="cd06261">
    <property type="entry name" value="TM_PBP2"/>
    <property type="match status" value="1"/>
</dbReference>
<keyword evidence="7" id="KW-0029">Amino-acid transport</keyword>
<evidence type="ECO:0000256" key="8">
    <source>
        <dbReference type="ARBA" id="ARBA00022989"/>
    </source>
</evidence>
<dbReference type="GO" id="GO:0006865">
    <property type="term" value="P:amino acid transport"/>
    <property type="evidence" value="ECO:0007669"/>
    <property type="project" value="UniProtKB-KW"/>
</dbReference>
<feature type="transmembrane region" description="Helical" evidence="11">
    <location>
        <begin position="15"/>
        <end position="39"/>
    </location>
</feature>
<keyword evidence="9 11" id="KW-0472">Membrane</keyword>
<dbReference type="NCBIfam" id="TIGR01726">
    <property type="entry name" value="HEQRo_perm_3TM"/>
    <property type="match status" value="1"/>
</dbReference>
<feature type="transmembrane region" description="Helical" evidence="11">
    <location>
        <begin position="163"/>
        <end position="184"/>
    </location>
</feature>
<keyword evidence="3 11" id="KW-0813">Transport</keyword>
<dbReference type="STRING" id="198616.SAMN05216193_107211"/>
<feature type="transmembrane region" description="Helical" evidence="11">
    <location>
        <begin position="196"/>
        <end position="219"/>
    </location>
</feature>
<evidence type="ECO:0000256" key="2">
    <source>
        <dbReference type="ARBA" id="ARBA00010072"/>
    </source>
</evidence>
<evidence type="ECO:0000256" key="9">
    <source>
        <dbReference type="ARBA" id="ARBA00023136"/>
    </source>
</evidence>
<dbReference type="PROSITE" id="PS50928">
    <property type="entry name" value="ABC_TM1"/>
    <property type="match status" value="1"/>
</dbReference>
<comment type="subcellular location">
    <subcellularLocation>
        <location evidence="1">Cell inner membrane</location>
        <topology evidence="1">Multi-pass membrane protein</topology>
    </subcellularLocation>
    <subcellularLocation>
        <location evidence="11">Cell membrane</location>
        <topology evidence="11">Multi-pass membrane protein</topology>
    </subcellularLocation>
</comment>
<evidence type="ECO:0000256" key="3">
    <source>
        <dbReference type="ARBA" id="ARBA00022448"/>
    </source>
</evidence>
<evidence type="ECO:0000313" key="13">
    <source>
        <dbReference type="EMBL" id="SDO06931.1"/>
    </source>
</evidence>
<feature type="transmembrane region" description="Helical" evidence="11">
    <location>
        <begin position="51"/>
        <end position="78"/>
    </location>
</feature>
<keyword evidence="6 11" id="KW-0812">Transmembrane</keyword>
<dbReference type="InterPro" id="IPR000515">
    <property type="entry name" value="MetI-like"/>
</dbReference>
<dbReference type="AlphaFoldDB" id="A0A1H0GJM4"/>
<dbReference type="RefSeq" id="WP_084312564.1">
    <property type="nucleotide sequence ID" value="NZ_FNIJ01000007.1"/>
</dbReference>
<dbReference type="InterPro" id="IPR010065">
    <property type="entry name" value="AA_ABC_transptr_permease_3TM"/>
</dbReference>
<reference evidence="14" key="1">
    <citation type="submission" date="2016-10" db="EMBL/GenBank/DDBJ databases">
        <authorList>
            <person name="Varghese N."/>
            <person name="Submissions S."/>
        </authorList>
    </citation>
    <scope>NUCLEOTIDE SEQUENCE [LARGE SCALE GENOMIC DNA]</scope>
    <source>
        <strain evidence="14">JCM 21621</strain>
    </source>
</reference>
<protein>
    <recommendedName>
        <fullName evidence="10">Arginine ABC transporter permease protein ArtM</fullName>
    </recommendedName>
</protein>
<keyword evidence="4" id="KW-1003">Cell membrane</keyword>
<gene>
    <name evidence="13" type="ORF">SAMN05216193_107211</name>
</gene>
<dbReference type="EMBL" id="FNIJ01000007">
    <property type="protein sequence ID" value="SDO06931.1"/>
    <property type="molecule type" value="Genomic_DNA"/>
</dbReference>
<dbReference type="InterPro" id="IPR043429">
    <property type="entry name" value="ArtM/GltK/GlnP/TcyL/YhdX-like"/>
</dbReference>
<evidence type="ECO:0000256" key="11">
    <source>
        <dbReference type="RuleBase" id="RU363032"/>
    </source>
</evidence>
<evidence type="ECO:0000256" key="10">
    <source>
        <dbReference type="ARBA" id="ARBA00040319"/>
    </source>
</evidence>
<name>A0A1H0GJM4_9PSED</name>
<evidence type="ECO:0000256" key="4">
    <source>
        <dbReference type="ARBA" id="ARBA00022475"/>
    </source>
</evidence>
<dbReference type="Proteomes" id="UP000242957">
    <property type="component" value="Unassembled WGS sequence"/>
</dbReference>
<dbReference type="GO" id="GO:0043190">
    <property type="term" value="C:ATP-binding cassette (ABC) transporter complex"/>
    <property type="evidence" value="ECO:0007669"/>
    <property type="project" value="InterPro"/>
</dbReference>
<organism evidence="13 14">
    <name type="scientific">Pseudomonas jinjuensis</name>
    <dbReference type="NCBI Taxonomy" id="198616"/>
    <lineage>
        <taxon>Bacteria</taxon>
        <taxon>Pseudomonadati</taxon>
        <taxon>Pseudomonadota</taxon>
        <taxon>Gammaproteobacteria</taxon>
        <taxon>Pseudomonadales</taxon>
        <taxon>Pseudomonadaceae</taxon>
        <taxon>Pseudomonas</taxon>
    </lineage>
</organism>
<dbReference type="InterPro" id="IPR035906">
    <property type="entry name" value="MetI-like_sf"/>
</dbReference>
<dbReference type="Gene3D" id="1.10.3720.10">
    <property type="entry name" value="MetI-like"/>
    <property type="match status" value="1"/>
</dbReference>
<dbReference type="Pfam" id="PF00528">
    <property type="entry name" value="BPD_transp_1"/>
    <property type="match status" value="1"/>
</dbReference>
<evidence type="ECO:0000256" key="7">
    <source>
        <dbReference type="ARBA" id="ARBA00022970"/>
    </source>
</evidence>
<accession>A0A1H0GJM4</accession>
<dbReference type="GO" id="GO:0022857">
    <property type="term" value="F:transmembrane transporter activity"/>
    <property type="evidence" value="ECO:0007669"/>
    <property type="project" value="InterPro"/>
</dbReference>
<feature type="transmembrane region" description="Helical" evidence="11">
    <location>
        <begin position="98"/>
        <end position="118"/>
    </location>
</feature>
<dbReference type="SUPFAM" id="SSF161098">
    <property type="entry name" value="MetI-like"/>
    <property type="match status" value="1"/>
</dbReference>
<feature type="domain" description="ABC transmembrane type-1" evidence="12">
    <location>
        <begin position="20"/>
        <end position="217"/>
    </location>
</feature>
<dbReference type="PANTHER" id="PTHR30614">
    <property type="entry name" value="MEMBRANE COMPONENT OF AMINO ACID ABC TRANSPORTER"/>
    <property type="match status" value="1"/>
</dbReference>
<keyword evidence="5" id="KW-0997">Cell inner membrane</keyword>
<proteinExistence type="inferred from homology"/>
<comment type="similarity">
    <text evidence="2">Belongs to the binding-protein-dependent transport system permease family. HisMQ subfamily.</text>
</comment>
<evidence type="ECO:0000256" key="1">
    <source>
        <dbReference type="ARBA" id="ARBA00004429"/>
    </source>
</evidence>
<sequence length="234" mass="26009">MIDLQPQIVLDNLPLFAAGLLLTLKLVGSALLLGLALAIPLARLRASRNRLLGAPVFAYTYFFRGTPLLIQLLVLYYGLAQFAWVRASPFWEYLREPYWCALIAFSLNTCAYTTEIFAGAMRAIPHGEVEAARAYGMGPFTQFRRIILPSAWRRAIPAYSNEIVLTLQGSSIASAVTLVDLTGAGRSLYSDYYAPFEAFLCVGLIYLALTVVLVGLFRLAERRFLAHMAPRRAH</sequence>
<evidence type="ECO:0000313" key="14">
    <source>
        <dbReference type="Proteomes" id="UP000242957"/>
    </source>
</evidence>
<evidence type="ECO:0000256" key="6">
    <source>
        <dbReference type="ARBA" id="ARBA00022692"/>
    </source>
</evidence>
<keyword evidence="14" id="KW-1185">Reference proteome</keyword>
<dbReference type="PANTHER" id="PTHR30614:SF10">
    <property type="entry name" value="ARGININE ABC TRANSPORTER PERMEASE PROTEIN ARTM"/>
    <property type="match status" value="1"/>
</dbReference>
<keyword evidence="8 11" id="KW-1133">Transmembrane helix</keyword>
<evidence type="ECO:0000256" key="5">
    <source>
        <dbReference type="ARBA" id="ARBA00022519"/>
    </source>
</evidence>
<evidence type="ECO:0000259" key="12">
    <source>
        <dbReference type="PROSITE" id="PS50928"/>
    </source>
</evidence>